<dbReference type="GO" id="GO:0042910">
    <property type="term" value="F:xenobiotic transmembrane transporter activity"/>
    <property type="evidence" value="ECO:0007669"/>
    <property type="project" value="InterPro"/>
</dbReference>
<dbReference type="CDD" id="cd13143">
    <property type="entry name" value="MATE_MepA_like"/>
    <property type="match status" value="1"/>
</dbReference>
<feature type="transmembrane region" description="Helical" evidence="10">
    <location>
        <begin position="414"/>
        <end position="433"/>
    </location>
</feature>
<dbReference type="InterPro" id="IPR045070">
    <property type="entry name" value="MATE_MepA-like"/>
</dbReference>
<feature type="transmembrane region" description="Helical" evidence="10">
    <location>
        <begin position="270"/>
        <end position="290"/>
    </location>
</feature>
<comment type="subcellular location">
    <subcellularLocation>
        <location evidence="1">Cell membrane</location>
        <topology evidence="1">Multi-pass membrane protein</topology>
    </subcellularLocation>
</comment>
<feature type="transmembrane region" description="Helical" evidence="10">
    <location>
        <begin position="389"/>
        <end position="408"/>
    </location>
</feature>
<gene>
    <name evidence="11" type="primary">mepA_3</name>
    <name evidence="11" type="ORF">CLTHE_07250</name>
</gene>
<dbReference type="InterPro" id="IPR002528">
    <property type="entry name" value="MATE_fam"/>
</dbReference>
<feature type="transmembrane region" description="Helical" evidence="10">
    <location>
        <begin position="135"/>
        <end position="155"/>
    </location>
</feature>
<proteinExistence type="inferred from homology"/>
<evidence type="ECO:0000256" key="5">
    <source>
        <dbReference type="ARBA" id="ARBA00022475"/>
    </source>
</evidence>
<keyword evidence="4" id="KW-0813">Transport</keyword>
<feature type="transmembrane region" description="Helical" evidence="10">
    <location>
        <begin position="315"/>
        <end position="339"/>
    </location>
</feature>
<evidence type="ECO:0000256" key="9">
    <source>
        <dbReference type="ARBA" id="ARBA00023251"/>
    </source>
</evidence>
<accession>A0A1V4SXG7</accession>
<keyword evidence="8 10" id="KW-0472">Membrane</keyword>
<evidence type="ECO:0000256" key="4">
    <source>
        <dbReference type="ARBA" id="ARBA00022448"/>
    </source>
</evidence>
<dbReference type="PIRSF" id="PIRSF006603">
    <property type="entry name" value="DinF"/>
    <property type="match status" value="1"/>
</dbReference>
<evidence type="ECO:0000256" key="8">
    <source>
        <dbReference type="ARBA" id="ARBA00023136"/>
    </source>
</evidence>
<dbReference type="InterPro" id="IPR048279">
    <property type="entry name" value="MdtK-like"/>
</dbReference>
<comment type="similarity">
    <text evidence="2">Belongs to the multi antimicrobial extrusion (MATE) (TC 2.A.66.1) family. MepA subfamily.</text>
</comment>
<dbReference type="RefSeq" id="WP_080022043.1">
    <property type="nucleotide sequence ID" value="NZ_LTAY01000025.1"/>
</dbReference>
<dbReference type="PANTHER" id="PTHR43823:SF3">
    <property type="entry name" value="MULTIDRUG EXPORT PROTEIN MEPA"/>
    <property type="match status" value="1"/>
</dbReference>
<dbReference type="OrthoDB" id="305360at2"/>
<keyword evidence="5" id="KW-1003">Cell membrane</keyword>
<feature type="transmembrane region" description="Helical" evidence="10">
    <location>
        <begin position="193"/>
        <end position="214"/>
    </location>
</feature>
<feature type="transmembrane region" description="Helical" evidence="10">
    <location>
        <begin position="61"/>
        <end position="81"/>
    </location>
</feature>
<evidence type="ECO:0000256" key="7">
    <source>
        <dbReference type="ARBA" id="ARBA00022989"/>
    </source>
</evidence>
<evidence type="ECO:0000313" key="11">
    <source>
        <dbReference type="EMBL" id="OPX49343.1"/>
    </source>
</evidence>
<protein>
    <recommendedName>
        <fullName evidence="3">Multidrug export protein MepA</fullName>
    </recommendedName>
</protein>
<feature type="transmembrane region" description="Helical" evidence="10">
    <location>
        <begin position="359"/>
        <end position="377"/>
    </location>
</feature>
<keyword evidence="7 10" id="KW-1133">Transmembrane helix</keyword>
<dbReference type="NCBIfam" id="TIGR00797">
    <property type="entry name" value="matE"/>
    <property type="match status" value="1"/>
</dbReference>
<dbReference type="AlphaFoldDB" id="A0A1V4SXG7"/>
<feature type="transmembrane region" description="Helical" evidence="10">
    <location>
        <begin position="20"/>
        <end position="41"/>
    </location>
</feature>
<evidence type="ECO:0000256" key="3">
    <source>
        <dbReference type="ARBA" id="ARBA00022106"/>
    </source>
</evidence>
<feature type="transmembrane region" description="Helical" evidence="10">
    <location>
        <begin position="167"/>
        <end position="187"/>
    </location>
</feature>
<reference evidence="11 12" key="1">
    <citation type="submission" date="2016-02" db="EMBL/GenBank/DDBJ databases">
        <title>Genome sequence of Clostridium thermobutyricum DSM 4928.</title>
        <authorList>
            <person name="Poehlein A."/>
            <person name="Daniel R."/>
        </authorList>
    </citation>
    <scope>NUCLEOTIDE SEQUENCE [LARGE SCALE GENOMIC DNA]</scope>
    <source>
        <strain evidence="11 12">DSM 4928</strain>
    </source>
</reference>
<feature type="transmembrane region" description="Helical" evidence="10">
    <location>
        <begin position="235"/>
        <end position="258"/>
    </location>
</feature>
<dbReference type="GO" id="GO:0005886">
    <property type="term" value="C:plasma membrane"/>
    <property type="evidence" value="ECO:0007669"/>
    <property type="project" value="UniProtKB-SubCell"/>
</dbReference>
<sequence>MKNNDLLHDNLGKLVLDYMIPSILGMLGLSCCIFLDTMFIGRGMGERGLAALNLGIPFFNIFAAISLLTGIGGATLLSINIGKKKYETLNEIFTLSIFITIIISLLITVFGLYFINDIIKLLGASGIIFIYVKEYLEVIFWGSILFILSLTLNVFVRNDGSPKISMWAIIGSNITNIILDYILIFPLNMGMRGAAIATTTAQLVGIIILAFHFIMKKNKIRISFKSLNFRYSKRILANGFSSFIVELSAGVVIILFNIKLKELGGDISISAYSIIANFSLIVIAIFNGIAQGIQPIISTNYGGGKNNRVLDTYKIGLKIIIIVGGVFFLLGIIDPYMIIKIFAKGNNKLDEIASLGIKIYFIAFIPMGINILNVGVLQSIESSKISTMISLLRGLILIVVFLEIFSLVFKLNGVWITTPVVEIVTFIISIYFMRKEKEKLKKMI</sequence>
<dbReference type="PROSITE" id="PS51257">
    <property type="entry name" value="PROKAR_LIPOPROTEIN"/>
    <property type="match status" value="1"/>
</dbReference>
<evidence type="ECO:0000256" key="6">
    <source>
        <dbReference type="ARBA" id="ARBA00022692"/>
    </source>
</evidence>
<dbReference type="GO" id="GO:0015297">
    <property type="term" value="F:antiporter activity"/>
    <property type="evidence" value="ECO:0007669"/>
    <property type="project" value="InterPro"/>
</dbReference>
<keyword evidence="9" id="KW-0046">Antibiotic resistance</keyword>
<dbReference type="Proteomes" id="UP000191448">
    <property type="component" value="Unassembled WGS sequence"/>
</dbReference>
<dbReference type="InterPro" id="IPR051327">
    <property type="entry name" value="MATE_MepA_subfamily"/>
</dbReference>
<name>A0A1V4SXG7_9CLOT</name>
<evidence type="ECO:0000256" key="1">
    <source>
        <dbReference type="ARBA" id="ARBA00004651"/>
    </source>
</evidence>
<dbReference type="GO" id="GO:0046677">
    <property type="term" value="P:response to antibiotic"/>
    <property type="evidence" value="ECO:0007669"/>
    <property type="project" value="UniProtKB-KW"/>
</dbReference>
<dbReference type="Pfam" id="PF01554">
    <property type="entry name" value="MatE"/>
    <property type="match status" value="2"/>
</dbReference>
<keyword evidence="6 10" id="KW-0812">Transmembrane</keyword>
<dbReference type="EMBL" id="LTAY01000025">
    <property type="protein sequence ID" value="OPX49343.1"/>
    <property type="molecule type" value="Genomic_DNA"/>
</dbReference>
<evidence type="ECO:0000313" key="12">
    <source>
        <dbReference type="Proteomes" id="UP000191448"/>
    </source>
</evidence>
<comment type="caution">
    <text evidence="11">The sequence shown here is derived from an EMBL/GenBank/DDBJ whole genome shotgun (WGS) entry which is preliminary data.</text>
</comment>
<organism evidence="11 12">
    <name type="scientific">Clostridium thermobutyricum DSM 4928</name>
    <dbReference type="NCBI Taxonomy" id="1121339"/>
    <lineage>
        <taxon>Bacteria</taxon>
        <taxon>Bacillati</taxon>
        <taxon>Bacillota</taxon>
        <taxon>Clostridia</taxon>
        <taxon>Eubacteriales</taxon>
        <taxon>Clostridiaceae</taxon>
        <taxon>Clostridium</taxon>
    </lineage>
</organism>
<dbReference type="PANTHER" id="PTHR43823">
    <property type="entry name" value="SPORULATION PROTEIN YKVU"/>
    <property type="match status" value="1"/>
</dbReference>
<evidence type="ECO:0000256" key="10">
    <source>
        <dbReference type="SAM" id="Phobius"/>
    </source>
</evidence>
<evidence type="ECO:0000256" key="2">
    <source>
        <dbReference type="ARBA" id="ARBA00008417"/>
    </source>
</evidence>
<feature type="transmembrane region" description="Helical" evidence="10">
    <location>
        <begin position="93"/>
        <end position="115"/>
    </location>
</feature>